<keyword evidence="1" id="KW-0812">Transmembrane</keyword>
<feature type="transmembrane region" description="Helical" evidence="1">
    <location>
        <begin position="189"/>
        <end position="208"/>
    </location>
</feature>
<keyword evidence="1" id="KW-0472">Membrane</keyword>
<dbReference type="EMBL" id="MNCJ02000332">
    <property type="protein sequence ID" value="KAF5757383.1"/>
    <property type="molecule type" value="Genomic_DNA"/>
</dbReference>
<protein>
    <submittedName>
        <fullName evidence="2">Uncharacterized protein</fullName>
    </submittedName>
</protein>
<organism evidence="2 3">
    <name type="scientific">Helianthus annuus</name>
    <name type="common">Common sunflower</name>
    <dbReference type="NCBI Taxonomy" id="4232"/>
    <lineage>
        <taxon>Eukaryota</taxon>
        <taxon>Viridiplantae</taxon>
        <taxon>Streptophyta</taxon>
        <taxon>Embryophyta</taxon>
        <taxon>Tracheophyta</taxon>
        <taxon>Spermatophyta</taxon>
        <taxon>Magnoliopsida</taxon>
        <taxon>eudicotyledons</taxon>
        <taxon>Gunneridae</taxon>
        <taxon>Pentapetalae</taxon>
        <taxon>asterids</taxon>
        <taxon>campanulids</taxon>
        <taxon>Asterales</taxon>
        <taxon>Asteraceae</taxon>
        <taxon>Asteroideae</taxon>
        <taxon>Heliantheae alliance</taxon>
        <taxon>Heliantheae</taxon>
        <taxon>Helianthus</taxon>
    </lineage>
</organism>
<feature type="transmembrane region" description="Helical" evidence="1">
    <location>
        <begin position="52"/>
        <end position="70"/>
    </location>
</feature>
<name>A0A9K3DMH7_HELAN</name>
<evidence type="ECO:0000313" key="3">
    <source>
        <dbReference type="Proteomes" id="UP000215914"/>
    </source>
</evidence>
<evidence type="ECO:0000256" key="1">
    <source>
        <dbReference type="SAM" id="Phobius"/>
    </source>
</evidence>
<reference evidence="2" key="1">
    <citation type="journal article" date="2017" name="Nature">
        <title>The sunflower genome provides insights into oil metabolism, flowering and Asterid evolution.</title>
        <authorList>
            <person name="Badouin H."/>
            <person name="Gouzy J."/>
            <person name="Grassa C.J."/>
            <person name="Murat F."/>
            <person name="Staton S.E."/>
            <person name="Cottret L."/>
            <person name="Lelandais-Briere C."/>
            <person name="Owens G.L."/>
            <person name="Carrere S."/>
            <person name="Mayjonade B."/>
            <person name="Legrand L."/>
            <person name="Gill N."/>
            <person name="Kane N.C."/>
            <person name="Bowers J.E."/>
            <person name="Hubner S."/>
            <person name="Bellec A."/>
            <person name="Berard A."/>
            <person name="Berges H."/>
            <person name="Blanchet N."/>
            <person name="Boniface M.C."/>
            <person name="Brunel D."/>
            <person name="Catrice O."/>
            <person name="Chaidir N."/>
            <person name="Claudel C."/>
            <person name="Donnadieu C."/>
            <person name="Faraut T."/>
            <person name="Fievet G."/>
            <person name="Helmstetter N."/>
            <person name="King M."/>
            <person name="Knapp S.J."/>
            <person name="Lai Z."/>
            <person name="Le Paslier M.C."/>
            <person name="Lippi Y."/>
            <person name="Lorenzon L."/>
            <person name="Mandel J.R."/>
            <person name="Marage G."/>
            <person name="Marchand G."/>
            <person name="Marquand E."/>
            <person name="Bret-Mestries E."/>
            <person name="Morien E."/>
            <person name="Nambeesan S."/>
            <person name="Nguyen T."/>
            <person name="Pegot-Espagnet P."/>
            <person name="Pouilly N."/>
            <person name="Raftis F."/>
            <person name="Sallet E."/>
            <person name="Schiex T."/>
            <person name="Thomas J."/>
            <person name="Vandecasteele C."/>
            <person name="Vares D."/>
            <person name="Vear F."/>
            <person name="Vautrin S."/>
            <person name="Crespi M."/>
            <person name="Mangin B."/>
            <person name="Burke J.M."/>
            <person name="Salse J."/>
            <person name="Munos S."/>
            <person name="Vincourt P."/>
            <person name="Rieseberg L.H."/>
            <person name="Langlade N.B."/>
        </authorList>
    </citation>
    <scope>NUCLEOTIDE SEQUENCE</scope>
    <source>
        <tissue evidence="2">Leaves</tissue>
    </source>
</reference>
<dbReference type="Proteomes" id="UP000215914">
    <property type="component" value="Unassembled WGS sequence"/>
</dbReference>
<reference evidence="2" key="2">
    <citation type="submission" date="2020-06" db="EMBL/GenBank/DDBJ databases">
        <title>Helianthus annuus Genome sequencing and assembly Release 2.</title>
        <authorList>
            <person name="Gouzy J."/>
            <person name="Langlade N."/>
            <person name="Munos S."/>
        </authorList>
    </citation>
    <scope>NUCLEOTIDE SEQUENCE</scope>
    <source>
        <tissue evidence="2">Leaves</tissue>
    </source>
</reference>
<dbReference type="Gramene" id="mRNA:HanXRQr2_Chr17g0826071">
    <property type="protein sequence ID" value="mRNA:HanXRQr2_Chr17g0826071"/>
    <property type="gene ID" value="HanXRQr2_Chr17g0826071"/>
</dbReference>
<proteinExistence type="predicted"/>
<keyword evidence="1" id="KW-1133">Transmembrane helix</keyword>
<sequence>MMCLLNCFLCSYKCCMLLKLNCFLHFRFLVFRVQCCCIVFESKVLSTFQVSIGYNDVFFKLFFFFLQMLYNFEFKVLTFHFFRISWCVFHTVLFVFTNIVERLASIVVLLCSALTYQLIVDICKEKVAVEVYEETFIEAKNFYSPEKGTTVTRPHFSCALCPVCFQSVPPVMKVTTISVYHFEYNSSNYFLIICHFAGLPACTFLFRLGSLIHDLFDLVNTDTLIV</sequence>
<keyword evidence="3" id="KW-1185">Reference proteome</keyword>
<feature type="transmembrane region" description="Helical" evidence="1">
    <location>
        <begin position="103"/>
        <end position="120"/>
    </location>
</feature>
<comment type="caution">
    <text evidence="2">The sequence shown here is derived from an EMBL/GenBank/DDBJ whole genome shotgun (WGS) entry which is preliminary data.</text>
</comment>
<gene>
    <name evidence="2" type="ORF">HanXRQr2_Chr17g0826071</name>
</gene>
<accession>A0A9K3DMH7</accession>
<evidence type="ECO:0000313" key="2">
    <source>
        <dbReference type="EMBL" id="KAF5757383.1"/>
    </source>
</evidence>
<feature type="transmembrane region" description="Helical" evidence="1">
    <location>
        <begin position="76"/>
        <end position="96"/>
    </location>
</feature>
<dbReference type="AlphaFoldDB" id="A0A9K3DMH7"/>